<evidence type="ECO:0000313" key="2">
    <source>
        <dbReference type="EMBL" id="MBP3965945.1"/>
    </source>
</evidence>
<comment type="caution">
    <text evidence="2">The sequence shown here is derived from an EMBL/GenBank/DDBJ whole genome shotgun (WGS) entry which is preliminary data.</text>
</comment>
<proteinExistence type="predicted"/>
<keyword evidence="1" id="KW-0732">Signal</keyword>
<organism evidence="2 3">
    <name type="scientific">Paenibacillus lignilyticus</name>
    <dbReference type="NCBI Taxonomy" id="1172615"/>
    <lineage>
        <taxon>Bacteria</taxon>
        <taxon>Bacillati</taxon>
        <taxon>Bacillota</taxon>
        <taxon>Bacilli</taxon>
        <taxon>Bacillales</taxon>
        <taxon>Paenibacillaceae</taxon>
        <taxon>Paenibacillus</taxon>
    </lineage>
</organism>
<name>A0ABS5CJ98_9BACL</name>
<feature type="chain" id="PRO_5046464758" description="Sporulation protein" evidence="1">
    <location>
        <begin position="22"/>
        <end position="129"/>
    </location>
</feature>
<protein>
    <recommendedName>
        <fullName evidence="4">Sporulation protein</fullName>
    </recommendedName>
</protein>
<evidence type="ECO:0000313" key="3">
    <source>
        <dbReference type="Proteomes" id="UP000673394"/>
    </source>
</evidence>
<dbReference type="PROSITE" id="PS51257">
    <property type="entry name" value="PROKAR_LIPOPROTEIN"/>
    <property type="match status" value="1"/>
</dbReference>
<feature type="signal peptide" evidence="1">
    <location>
        <begin position="1"/>
        <end position="21"/>
    </location>
</feature>
<reference evidence="2 3" key="1">
    <citation type="submission" date="2021-04" db="EMBL/GenBank/DDBJ databases">
        <title>Paenibacillus sp. DLE-14 whole genome sequence.</title>
        <authorList>
            <person name="Ham Y.J."/>
        </authorList>
    </citation>
    <scope>NUCLEOTIDE SEQUENCE [LARGE SCALE GENOMIC DNA]</scope>
    <source>
        <strain evidence="2 3">DLE-14</strain>
    </source>
</reference>
<gene>
    <name evidence="2" type="ORF">I8J30_24885</name>
</gene>
<keyword evidence="3" id="KW-1185">Reference proteome</keyword>
<dbReference type="Proteomes" id="UP000673394">
    <property type="component" value="Unassembled WGS sequence"/>
</dbReference>
<dbReference type="EMBL" id="JAGKSP010000014">
    <property type="protein sequence ID" value="MBP3965945.1"/>
    <property type="molecule type" value="Genomic_DNA"/>
</dbReference>
<evidence type="ECO:0008006" key="4">
    <source>
        <dbReference type="Google" id="ProtNLM"/>
    </source>
</evidence>
<accession>A0ABS5CJ98</accession>
<sequence>MRKKHLLLSALTLMTAISLSACGNNKDATNNYNSNSYGHDGYMGLSNSNPHLPNRNGQFLNYDSDGEFAQRQLKQVSGIERTNIMFQGPEMYVNIKAKPGVDKEKLRVKALAVLRDNFPRYKVHVRMAG</sequence>
<evidence type="ECO:0000256" key="1">
    <source>
        <dbReference type="SAM" id="SignalP"/>
    </source>
</evidence>
<dbReference type="RefSeq" id="WP_210662746.1">
    <property type="nucleotide sequence ID" value="NZ_JAGKSP010000014.1"/>
</dbReference>